<dbReference type="SMART" id="SM00421">
    <property type="entry name" value="HTH_LUXR"/>
    <property type="match status" value="1"/>
</dbReference>
<keyword evidence="3" id="KW-1185">Reference proteome</keyword>
<dbReference type="SUPFAM" id="SSF46894">
    <property type="entry name" value="C-terminal effector domain of the bipartite response regulators"/>
    <property type="match status" value="1"/>
</dbReference>
<dbReference type="InterPro" id="IPR036388">
    <property type="entry name" value="WH-like_DNA-bd_sf"/>
</dbReference>
<dbReference type="InterPro" id="IPR000792">
    <property type="entry name" value="Tscrpt_reg_LuxR_C"/>
</dbReference>
<dbReference type="EMBL" id="BAAAFH010000022">
    <property type="protein sequence ID" value="GAA0876263.1"/>
    <property type="molecule type" value="Genomic_DNA"/>
</dbReference>
<name>A0ABP3Y6H2_9FLAO</name>
<feature type="domain" description="HTH luxR-type" evidence="1">
    <location>
        <begin position="180"/>
        <end position="237"/>
    </location>
</feature>
<organism evidence="2 3">
    <name type="scientific">Wandonia haliotis</name>
    <dbReference type="NCBI Taxonomy" id="574963"/>
    <lineage>
        <taxon>Bacteria</taxon>
        <taxon>Pseudomonadati</taxon>
        <taxon>Bacteroidota</taxon>
        <taxon>Flavobacteriia</taxon>
        <taxon>Flavobacteriales</taxon>
        <taxon>Crocinitomicaceae</taxon>
        <taxon>Wandonia</taxon>
    </lineage>
</organism>
<evidence type="ECO:0000313" key="2">
    <source>
        <dbReference type="EMBL" id="GAA0876263.1"/>
    </source>
</evidence>
<protein>
    <recommendedName>
        <fullName evidence="1">HTH luxR-type domain-containing protein</fullName>
    </recommendedName>
</protein>
<evidence type="ECO:0000313" key="3">
    <source>
        <dbReference type="Proteomes" id="UP001501126"/>
    </source>
</evidence>
<proteinExistence type="predicted"/>
<dbReference type="Gene3D" id="1.10.10.10">
    <property type="entry name" value="Winged helix-like DNA-binding domain superfamily/Winged helix DNA-binding domain"/>
    <property type="match status" value="1"/>
</dbReference>
<sequence length="244" mass="28538">MSEDFGSYSKQFITDTPMDPESEYYRFYKTRLYKYPLEGIYIYSFEKGRMLYADGWEGVVGVPDAEISMMHIVNMTSPHYAPFVHDINDKALQFLHKRKERLKEYSFTIETKVMNKNGQEIPVVARVAVHDTFEDGSLRSIIGRFQVDYGLRFGKVMRFAAYGPEKDEFERNLNKSLFYPFRISDAELDMIRFLSRGSTYKEISDEMNVSISQLEKNIDGLLERFKVSNTTSLISFAYDNRLLP</sequence>
<dbReference type="InterPro" id="IPR016032">
    <property type="entry name" value="Sig_transdc_resp-reg_C-effctor"/>
</dbReference>
<evidence type="ECO:0000259" key="1">
    <source>
        <dbReference type="SMART" id="SM00421"/>
    </source>
</evidence>
<accession>A0ABP3Y6H2</accession>
<dbReference type="Proteomes" id="UP001501126">
    <property type="component" value="Unassembled WGS sequence"/>
</dbReference>
<dbReference type="RefSeq" id="WP_343788729.1">
    <property type="nucleotide sequence ID" value="NZ_BAAAFH010000022.1"/>
</dbReference>
<reference evidence="3" key="1">
    <citation type="journal article" date="2019" name="Int. J. Syst. Evol. Microbiol.">
        <title>The Global Catalogue of Microorganisms (GCM) 10K type strain sequencing project: providing services to taxonomists for standard genome sequencing and annotation.</title>
        <authorList>
            <consortium name="The Broad Institute Genomics Platform"/>
            <consortium name="The Broad Institute Genome Sequencing Center for Infectious Disease"/>
            <person name="Wu L."/>
            <person name="Ma J."/>
        </authorList>
    </citation>
    <scope>NUCLEOTIDE SEQUENCE [LARGE SCALE GENOMIC DNA]</scope>
    <source>
        <strain evidence="3">JCM 16083</strain>
    </source>
</reference>
<comment type="caution">
    <text evidence="2">The sequence shown here is derived from an EMBL/GenBank/DDBJ whole genome shotgun (WGS) entry which is preliminary data.</text>
</comment>
<gene>
    <name evidence="2" type="ORF">GCM10009118_26730</name>
</gene>